<reference evidence="2" key="1">
    <citation type="journal article" date="2019" name="bioRxiv">
        <title>The Genome of the Zebra Mussel, Dreissena polymorpha: A Resource for Invasive Species Research.</title>
        <authorList>
            <person name="McCartney M.A."/>
            <person name="Auch B."/>
            <person name="Kono T."/>
            <person name="Mallez S."/>
            <person name="Zhang Y."/>
            <person name="Obille A."/>
            <person name="Becker A."/>
            <person name="Abrahante J.E."/>
            <person name="Garbe J."/>
            <person name="Badalamenti J.P."/>
            <person name="Herman A."/>
            <person name="Mangelson H."/>
            <person name="Liachko I."/>
            <person name="Sullivan S."/>
            <person name="Sone E.D."/>
            <person name="Koren S."/>
            <person name="Silverstein K.A.T."/>
            <person name="Beckman K.B."/>
            <person name="Gohl D.M."/>
        </authorList>
    </citation>
    <scope>NUCLEOTIDE SEQUENCE</scope>
    <source>
        <strain evidence="2">Duluth1</strain>
        <tissue evidence="2">Whole animal</tissue>
    </source>
</reference>
<keyword evidence="1" id="KW-0732">Signal</keyword>
<gene>
    <name evidence="2" type="ORF">DPMN_165111</name>
</gene>
<comment type="caution">
    <text evidence="2">The sequence shown here is derived from an EMBL/GenBank/DDBJ whole genome shotgun (WGS) entry which is preliminary data.</text>
</comment>
<dbReference type="Proteomes" id="UP000828390">
    <property type="component" value="Unassembled WGS sequence"/>
</dbReference>
<proteinExistence type="predicted"/>
<evidence type="ECO:0000313" key="3">
    <source>
        <dbReference type="Proteomes" id="UP000828390"/>
    </source>
</evidence>
<accession>A0A9D4EZZ8</accession>
<dbReference type="EMBL" id="JAIWYP010000008">
    <property type="protein sequence ID" value="KAH3786992.1"/>
    <property type="molecule type" value="Genomic_DNA"/>
</dbReference>
<sequence>MARKALSSLTILKKLTFTVSALPHFSELFKMTAWKDWSIGECIFSQNNPQRCMIPVHDNRNRRNDAVWEDQLHKCFSNSICQIIKKGLKTVAIHASVIDENLAPHFLQTFIETSIEHDLKSYICCESYEEITRVHNIVQESLLLGGQVLGRNLHYGSVQGCIIV</sequence>
<protein>
    <submittedName>
        <fullName evidence="2">Uncharacterized protein</fullName>
    </submittedName>
</protein>
<organism evidence="2 3">
    <name type="scientific">Dreissena polymorpha</name>
    <name type="common">Zebra mussel</name>
    <name type="synonym">Mytilus polymorpha</name>
    <dbReference type="NCBI Taxonomy" id="45954"/>
    <lineage>
        <taxon>Eukaryota</taxon>
        <taxon>Metazoa</taxon>
        <taxon>Spiralia</taxon>
        <taxon>Lophotrochozoa</taxon>
        <taxon>Mollusca</taxon>
        <taxon>Bivalvia</taxon>
        <taxon>Autobranchia</taxon>
        <taxon>Heteroconchia</taxon>
        <taxon>Euheterodonta</taxon>
        <taxon>Imparidentia</taxon>
        <taxon>Neoheterodontei</taxon>
        <taxon>Myida</taxon>
        <taxon>Dreissenoidea</taxon>
        <taxon>Dreissenidae</taxon>
        <taxon>Dreissena</taxon>
    </lineage>
</organism>
<evidence type="ECO:0000313" key="2">
    <source>
        <dbReference type="EMBL" id="KAH3786992.1"/>
    </source>
</evidence>
<name>A0A9D4EZZ8_DREPO</name>
<feature type="chain" id="PRO_5038737194" evidence="1">
    <location>
        <begin position="22"/>
        <end position="164"/>
    </location>
</feature>
<feature type="signal peptide" evidence="1">
    <location>
        <begin position="1"/>
        <end position="21"/>
    </location>
</feature>
<keyword evidence="3" id="KW-1185">Reference proteome</keyword>
<evidence type="ECO:0000256" key="1">
    <source>
        <dbReference type="SAM" id="SignalP"/>
    </source>
</evidence>
<reference evidence="2" key="2">
    <citation type="submission" date="2020-11" db="EMBL/GenBank/DDBJ databases">
        <authorList>
            <person name="McCartney M.A."/>
            <person name="Auch B."/>
            <person name="Kono T."/>
            <person name="Mallez S."/>
            <person name="Becker A."/>
            <person name="Gohl D.M."/>
            <person name="Silverstein K.A.T."/>
            <person name="Koren S."/>
            <person name="Bechman K.B."/>
            <person name="Herman A."/>
            <person name="Abrahante J.E."/>
            <person name="Garbe J."/>
        </authorList>
    </citation>
    <scope>NUCLEOTIDE SEQUENCE</scope>
    <source>
        <strain evidence="2">Duluth1</strain>
        <tissue evidence="2">Whole animal</tissue>
    </source>
</reference>
<dbReference type="AlphaFoldDB" id="A0A9D4EZZ8"/>